<evidence type="ECO:0000313" key="1">
    <source>
        <dbReference type="EMBL" id="RYC72510.1"/>
    </source>
</evidence>
<dbReference type="Proteomes" id="UP001190925">
    <property type="component" value="Unassembled WGS sequence"/>
</dbReference>
<reference evidence="1 2" key="1">
    <citation type="journal article" date="2018" name="bioRxiv">
        <title>Evidence of independent acquisition and adaption of ultra-small bacteria to human hosts across the highly diverse yet reduced genomes of the phylum Saccharibacteria.</title>
        <authorList>
            <person name="McLean J.S."/>
            <person name="Bor B."/>
            <person name="To T.T."/>
            <person name="Liu Q."/>
            <person name="Kearns K.A."/>
            <person name="Solden L.M."/>
            <person name="Wrighton K.C."/>
            <person name="He X."/>
            <person name="Shi W."/>
        </authorList>
    </citation>
    <scope>NUCLEOTIDE SEQUENCE [LARGE SCALE GENOMIC DNA]</scope>
    <source>
        <strain evidence="1 2">TM7_CMJM_G6_1_HOT_870</strain>
    </source>
</reference>
<gene>
    <name evidence="1" type="ORF">G6CMJM_00437</name>
</gene>
<dbReference type="SUPFAM" id="SSF47598">
    <property type="entry name" value="Ribbon-helix-helix"/>
    <property type="match status" value="1"/>
</dbReference>
<sequence>MAQKKGDFTKTAKAIRIDAESHEKLRKRAEKNGTTIAQELAKLLKRTLRNE</sequence>
<reference evidence="1 2" key="2">
    <citation type="journal article" date="2020" name="Cell Rep.">
        <title>Acquisition and Adaptation of Ultra-small Parasitic Reduced Genome Bacteria to Mammalian Hosts.</title>
        <authorList>
            <person name="McLean J.S."/>
            <person name="Bor B."/>
            <person name="Kerns K.A."/>
            <person name="Liu Q."/>
            <person name="To T.T."/>
            <person name="Solden L."/>
            <person name="Hendrickson E.L."/>
            <person name="Wrighton K."/>
            <person name="Shi W."/>
            <person name="He X."/>
        </authorList>
    </citation>
    <scope>NUCLEOTIDE SEQUENCE [LARGE SCALE GENOMIC DNA]</scope>
    <source>
        <strain evidence="1 2">TM7_CMJM_G6_1_HOT_870</strain>
    </source>
</reference>
<dbReference type="InterPro" id="IPR010985">
    <property type="entry name" value="Ribbon_hlx_hlx"/>
</dbReference>
<dbReference type="InterPro" id="IPR013321">
    <property type="entry name" value="Arc_rbn_hlx_hlx"/>
</dbReference>
<name>A0ABY0FK80_9BACT</name>
<dbReference type="RefSeq" id="WP_165302673.1">
    <property type="nucleotide sequence ID" value="NZ_PRLK01000006.1"/>
</dbReference>
<dbReference type="Gene3D" id="1.10.1220.10">
    <property type="entry name" value="Met repressor-like"/>
    <property type="match status" value="1"/>
</dbReference>
<dbReference type="EMBL" id="PRLK01000006">
    <property type="protein sequence ID" value="RYC72510.1"/>
    <property type="molecule type" value="Genomic_DNA"/>
</dbReference>
<evidence type="ECO:0000313" key="2">
    <source>
        <dbReference type="Proteomes" id="UP001190925"/>
    </source>
</evidence>
<organism evidence="1 2">
    <name type="scientific">Candidatus Nanogingivalis gingivitcus</name>
    <dbReference type="NCBI Taxonomy" id="2171992"/>
    <lineage>
        <taxon>Bacteria</taxon>
        <taxon>Candidatus Saccharimonadota</taxon>
        <taxon>Candidatus Nanosyncoccalia</taxon>
        <taxon>Candidatus Nanogingivales</taxon>
        <taxon>Candidatus Nanogingivalaceae</taxon>
        <taxon>Candidatus Nanogingivalis</taxon>
    </lineage>
</organism>
<comment type="caution">
    <text evidence="1">The sequence shown here is derived from an EMBL/GenBank/DDBJ whole genome shotgun (WGS) entry which is preliminary data.</text>
</comment>
<protein>
    <submittedName>
        <fullName evidence="1">Uncharacterized protein</fullName>
    </submittedName>
</protein>
<proteinExistence type="predicted"/>
<accession>A0ABY0FK80</accession>
<keyword evidence="2" id="KW-1185">Reference proteome</keyword>